<evidence type="ECO:0000256" key="1">
    <source>
        <dbReference type="ARBA" id="ARBA00004196"/>
    </source>
</evidence>
<evidence type="ECO:0000256" key="3">
    <source>
        <dbReference type="SAM" id="Coils"/>
    </source>
</evidence>
<name>A0ABP1WDV7_9FIRM</name>
<feature type="domain" description="YknX-like beta-barrel" evidence="8">
    <location>
        <begin position="223"/>
        <end position="310"/>
    </location>
</feature>
<dbReference type="Gene3D" id="2.40.30.170">
    <property type="match status" value="1"/>
</dbReference>
<dbReference type="InterPro" id="IPR050465">
    <property type="entry name" value="UPF0194_transport"/>
</dbReference>
<dbReference type="Gene3D" id="1.10.287.470">
    <property type="entry name" value="Helix hairpin bin"/>
    <property type="match status" value="1"/>
</dbReference>
<keyword evidence="5" id="KW-0812">Transmembrane</keyword>
<organism evidence="9 10">
    <name type="scientific">Ruminococcus bicirculans</name>
    <name type="common">ex Wegman et al. 2014</name>
    <dbReference type="NCBI Taxonomy" id="1160721"/>
    <lineage>
        <taxon>Bacteria</taxon>
        <taxon>Bacillati</taxon>
        <taxon>Bacillota</taxon>
        <taxon>Clostridia</taxon>
        <taxon>Eubacteriales</taxon>
        <taxon>Oscillospiraceae</taxon>
        <taxon>Ruminococcus</taxon>
    </lineage>
</organism>
<evidence type="ECO:0000313" key="10">
    <source>
        <dbReference type="Proteomes" id="UP000027600"/>
    </source>
</evidence>
<keyword evidence="2 3" id="KW-0175">Coiled coil</keyword>
<feature type="compositionally biased region" description="Acidic residues" evidence="4">
    <location>
        <begin position="458"/>
        <end position="474"/>
    </location>
</feature>
<keyword evidence="10" id="KW-1185">Reference proteome</keyword>
<evidence type="ECO:0000256" key="4">
    <source>
        <dbReference type="SAM" id="MobiDB-lite"/>
    </source>
</evidence>
<evidence type="ECO:0000259" key="6">
    <source>
        <dbReference type="Pfam" id="PF25967"/>
    </source>
</evidence>
<keyword evidence="5" id="KW-0472">Membrane</keyword>
<accession>A0ABP1WDV7</accession>
<reference evidence="9 10" key="1">
    <citation type="journal article" date="2014" name="Int. J. Syst. Evol. Microbiol.">
        <title>Complete genome of a new Firmicutes species belonging to the dominant human colonic microbiota ('Ruminococcus bicirculans') reveals two chromosomes and a selective capacity to utilize plant glucans.</title>
        <authorList>
            <consortium name="NISC Comparative Sequencing Program"/>
            <person name="Wegmann U."/>
            <person name="Louis P."/>
            <person name="Goesmann A."/>
            <person name="Henrissat B."/>
            <person name="Duncan S.H."/>
            <person name="Flint H.J."/>
        </authorList>
    </citation>
    <scope>NUCLEOTIDE SEQUENCE [LARGE SCALE GENOMIC DNA]</scope>
    <source>
        <strain evidence="9 10">80/3</strain>
    </source>
</reference>
<proteinExistence type="predicted"/>
<feature type="compositionally biased region" description="Acidic residues" evidence="4">
    <location>
        <begin position="405"/>
        <end position="430"/>
    </location>
</feature>
<evidence type="ECO:0000259" key="8">
    <source>
        <dbReference type="Pfam" id="PF25990"/>
    </source>
</evidence>
<protein>
    <recommendedName>
        <fullName evidence="11">Membrane fusion protein biotin-lipoyl like domain-containing protein</fullName>
    </recommendedName>
</protein>
<dbReference type="Pfam" id="PF25984">
    <property type="entry name" value="BSH_YknX"/>
    <property type="match status" value="1"/>
</dbReference>
<dbReference type="InterPro" id="IPR058627">
    <property type="entry name" value="MdtA-like_C"/>
</dbReference>
<sequence length="481" mass="53267">MTTKKRICTVIIVLVIVCAVCVGGFFVWKKTGKGGSKSSQKVYVQKVSSLNTVSDFKLSNCSFLGVVEAQESVDVKYDSSKTVDEILVKDGDSVKKGDKLLTYDVEAINLQLEQAKLEVERLQNEITSNKSQIAELEKEKKNVDQDAAVSYTTQILSLQSDIAKNEYDIKAKNVEIKKLEVSTKNAYVTASIDGTVKNVKTVDKLQEDGGDVIMQITEEGDYRIKGRFNEQNSTDIMQGVSVIVKSRLDDSTWKGEITSVDTSPQKNSDDMYMYSYGSSDEMSQSSNYAFYVKPESFDGLMLGQHVLIEIDNGQDTSINKTGIWLYSDFICKDGKKNYVWAKNEDGKIEKRYVEIGQKDEDNGDCEIKSGLEKGDYIAYPDKSIEEGMTATTNEADVSVPPNDLDPNDNTDGDDNIEGGDEDIVYDGSDEDGMAIDEDMLASMTDEEIEEYFNKLYGEEENAENADGENADAADADAAFAE</sequence>
<dbReference type="Gene3D" id="2.40.50.100">
    <property type="match status" value="1"/>
</dbReference>
<evidence type="ECO:0000256" key="2">
    <source>
        <dbReference type="ARBA" id="ARBA00023054"/>
    </source>
</evidence>
<evidence type="ECO:0000256" key="5">
    <source>
        <dbReference type="SAM" id="Phobius"/>
    </source>
</evidence>
<evidence type="ECO:0008006" key="11">
    <source>
        <dbReference type="Google" id="ProtNLM"/>
    </source>
</evidence>
<dbReference type="Pfam" id="PF25967">
    <property type="entry name" value="RND-MFP_C"/>
    <property type="match status" value="1"/>
</dbReference>
<dbReference type="InterPro" id="IPR058639">
    <property type="entry name" value="BSH_YknX-like"/>
</dbReference>
<keyword evidence="5" id="KW-1133">Transmembrane helix</keyword>
<dbReference type="RefSeq" id="WP_051706223.1">
    <property type="nucleotide sequence ID" value="NZ_CAKVXH010000005.1"/>
</dbReference>
<feature type="region of interest" description="Disordered" evidence="4">
    <location>
        <begin position="392"/>
        <end position="430"/>
    </location>
</feature>
<evidence type="ECO:0000259" key="7">
    <source>
        <dbReference type="Pfam" id="PF25984"/>
    </source>
</evidence>
<gene>
    <name evidence="9" type="ORF">RBI_I00114</name>
</gene>
<dbReference type="PANTHER" id="PTHR32347">
    <property type="entry name" value="EFFLUX SYSTEM COMPONENT YKNX-RELATED"/>
    <property type="match status" value="1"/>
</dbReference>
<dbReference type="SUPFAM" id="SSF111369">
    <property type="entry name" value="HlyD-like secretion proteins"/>
    <property type="match status" value="1"/>
</dbReference>
<dbReference type="Proteomes" id="UP000027600">
    <property type="component" value="Chromosome I"/>
</dbReference>
<feature type="coiled-coil region" evidence="3">
    <location>
        <begin position="105"/>
        <end position="146"/>
    </location>
</feature>
<dbReference type="Gene3D" id="2.40.420.20">
    <property type="match status" value="1"/>
</dbReference>
<feature type="transmembrane region" description="Helical" evidence="5">
    <location>
        <begin position="7"/>
        <end position="28"/>
    </location>
</feature>
<feature type="region of interest" description="Disordered" evidence="4">
    <location>
        <begin position="457"/>
        <end position="481"/>
    </location>
</feature>
<comment type="subcellular location">
    <subcellularLocation>
        <location evidence="1">Cell envelope</location>
    </subcellularLocation>
</comment>
<feature type="domain" description="YknX-like barrel-sandwich hybrid" evidence="7">
    <location>
        <begin position="82"/>
        <end position="205"/>
    </location>
</feature>
<dbReference type="InterPro" id="IPR058636">
    <property type="entry name" value="Beta-barrel_YknX"/>
</dbReference>
<dbReference type="EMBL" id="HF545616">
    <property type="protein sequence ID" value="CCO03854.1"/>
    <property type="molecule type" value="Genomic_DNA"/>
</dbReference>
<evidence type="ECO:0000313" key="9">
    <source>
        <dbReference type="EMBL" id="CCO03854.1"/>
    </source>
</evidence>
<dbReference type="Pfam" id="PF25990">
    <property type="entry name" value="Beta-barrel_YknX"/>
    <property type="match status" value="1"/>
</dbReference>
<dbReference type="PANTHER" id="PTHR32347:SF14">
    <property type="entry name" value="EFFLUX SYSTEM COMPONENT YKNX-RELATED"/>
    <property type="match status" value="1"/>
</dbReference>
<feature type="domain" description="Multidrug resistance protein MdtA-like C-terminal permuted SH3" evidence="6">
    <location>
        <begin position="336"/>
        <end position="376"/>
    </location>
</feature>